<evidence type="ECO:0000313" key="2">
    <source>
        <dbReference type="EMBL" id="QTL35498.1"/>
    </source>
</evidence>
<sequence>MFLLPLAPLISGSARVASDIVTDTEPPSYHALAAISGNDKVDLNCLPAPGMATSLCQSAQLPLALPKAQCLSPDTTTPLAEQQASRYRCPDGPQDVASAPG</sequence>
<proteinExistence type="predicted"/>
<accession>A0ABX7V3P6</accession>
<gene>
    <name evidence="2" type="ORF">J5X90_18625</name>
</gene>
<dbReference type="Proteomes" id="UP000665025">
    <property type="component" value="Chromosome 1"/>
</dbReference>
<feature type="region of interest" description="Disordered" evidence="1">
    <location>
        <begin position="74"/>
        <end position="101"/>
    </location>
</feature>
<evidence type="ECO:0000313" key="3">
    <source>
        <dbReference type="Proteomes" id="UP000665025"/>
    </source>
</evidence>
<dbReference type="RefSeq" id="WP_209052367.1">
    <property type="nucleotide sequence ID" value="NZ_CP072425.1"/>
</dbReference>
<protein>
    <submittedName>
        <fullName evidence="2">Uncharacterized protein</fullName>
    </submittedName>
</protein>
<name>A0ABX7V3P6_9GAMM</name>
<feature type="compositionally biased region" description="Polar residues" evidence="1">
    <location>
        <begin position="74"/>
        <end position="85"/>
    </location>
</feature>
<keyword evidence="3" id="KW-1185">Reference proteome</keyword>
<dbReference type="EMBL" id="CP072425">
    <property type="protein sequence ID" value="QTL35498.1"/>
    <property type="molecule type" value="Genomic_DNA"/>
</dbReference>
<reference evidence="2 3" key="1">
    <citation type="submission" date="2021-03" db="EMBL/GenBank/DDBJ databases">
        <title>Complete Genome of Pseudoalteromonas viridis Strain BBR56, a new biocontrol bacterial candidate.</title>
        <authorList>
            <person name="Handayani D.P."/>
            <person name="Isnansetyo A."/>
            <person name="Istiqomah I."/>
            <person name="Jumina J."/>
        </authorList>
    </citation>
    <scope>NUCLEOTIDE SEQUENCE [LARGE SCALE GENOMIC DNA]</scope>
    <source>
        <strain evidence="2 3">BBR56</strain>
    </source>
</reference>
<organism evidence="2 3">
    <name type="scientific">Pseudoalteromonas viridis</name>
    <dbReference type="NCBI Taxonomy" id="339617"/>
    <lineage>
        <taxon>Bacteria</taxon>
        <taxon>Pseudomonadati</taxon>
        <taxon>Pseudomonadota</taxon>
        <taxon>Gammaproteobacteria</taxon>
        <taxon>Alteromonadales</taxon>
        <taxon>Pseudoalteromonadaceae</taxon>
        <taxon>Pseudoalteromonas</taxon>
    </lineage>
</organism>
<evidence type="ECO:0000256" key="1">
    <source>
        <dbReference type="SAM" id="MobiDB-lite"/>
    </source>
</evidence>